<organism evidence="7 8">
    <name type="scientific">Novosphingobium beihaiensis</name>
    <dbReference type="NCBI Taxonomy" id="2930389"/>
    <lineage>
        <taxon>Bacteria</taxon>
        <taxon>Pseudomonadati</taxon>
        <taxon>Pseudomonadota</taxon>
        <taxon>Alphaproteobacteria</taxon>
        <taxon>Sphingomonadales</taxon>
        <taxon>Sphingomonadaceae</taxon>
        <taxon>Novosphingobium</taxon>
    </lineage>
</organism>
<feature type="domain" description="CzcB-like barrel-sandwich hybrid" evidence="5">
    <location>
        <begin position="108"/>
        <end position="233"/>
    </location>
</feature>
<dbReference type="RefSeq" id="WP_243921077.1">
    <property type="nucleotide sequence ID" value="NZ_JALHLG010000014.1"/>
</dbReference>
<dbReference type="InterPro" id="IPR006143">
    <property type="entry name" value="RND_pump_MFP"/>
</dbReference>
<protein>
    <submittedName>
        <fullName evidence="7">Efflux RND transporter periplasmic adaptor subunit</fullName>
    </submittedName>
</protein>
<dbReference type="Gene3D" id="1.10.287.470">
    <property type="entry name" value="Helix hairpin bin"/>
    <property type="match status" value="1"/>
</dbReference>
<comment type="caution">
    <text evidence="7">The sequence shown here is derived from an EMBL/GenBank/DDBJ whole genome shotgun (WGS) entry which is preliminary data.</text>
</comment>
<dbReference type="EMBL" id="JALHLG010000014">
    <property type="protein sequence ID" value="MCJ2187425.1"/>
    <property type="molecule type" value="Genomic_DNA"/>
</dbReference>
<feature type="transmembrane region" description="Helical" evidence="3">
    <location>
        <begin position="36"/>
        <end position="54"/>
    </location>
</feature>
<name>A0ABT0BR40_9SPHN</name>
<evidence type="ECO:0000259" key="6">
    <source>
        <dbReference type="Pfam" id="PF25989"/>
    </source>
</evidence>
<dbReference type="NCBIfam" id="TIGR01730">
    <property type="entry name" value="RND_mfp"/>
    <property type="match status" value="1"/>
</dbReference>
<dbReference type="Pfam" id="PF25954">
    <property type="entry name" value="Beta-barrel_RND_2"/>
    <property type="match status" value="1"/>
</dbReference>
<feature type="coiled-coil region" evidence="2">
    <location>
        <begin position="184"/>
        <end position="211"/>
    </location>
</feature>
<evidence type="ECO:0000256" key="2">
    <source>
        <dbReference type="SAM" id="Coils"/>
    </source>
</evidence>
<dbReference type="Pfam" id="PF25973">
    <property type="entry name" value="BSH_CzcB"/>
    <property type="match status" value="1"/>
</dbReference>
<evidence type="ECO:0000313" key="8">
    <source>
        <dbReference type="Proteomes" id="UP001202281"/>
    </source>
</evidence>
<dbReference type="Proteomes" id="UP001202281">
    <property type="component" value="Unassembled WGS sequence"/>
</dbReference>
<dbReference type="Gene3D" id="2.40.30.170">
    <property type="match status" value="1"/>
</dbReference>
<feature type="domain" description="CusB-like beta-barrel" evidence="4">
    <location>
        <begin position="249"/>
        <end position="317"/>
    </location>
</feature>
<evidence type="ECO:0000259" key="5">
    <source>
        <dbReference type="Pfam" id="PF25973"/>
    </source>
</evidence>
<gene>
    <name evidence="7" type="ORF">MTR66_11455</name>
</gene>
<keyword evidence="3" id="KW-0472">Membrane</keyword>
<dbReference type="Gene3D" id="2.40.50.100">
    <property type="match status" value="1"/>
</dbReference>
<evidence type="ECO:0000256" key="3">
    <source>
        <dbReference type="SAM" id="Phobius"/>
    </source>
</evidence>
<reference evidence="7 8" key="1">
    <citation type="submission" date="2022-04" db="EMBL/GenBank/DDBJ databases">
        <title>Identification of a novel bacterium isolated from mangrove sediments.</title>
        <authorList>
            <person name="Pan X."/>
        </authorList>
    </citation>
    <scope>NUCLEOTIDE SEQUENCE [LARGE SCALE GENOMIC DNA]</scope>
    <source>
        <strain evidence="7 8">B2638</strain>
    </source>
</reference>
<evidence type="ECO:0000313" key="7">
    <source>
        <dbReference type="EMBL" id="MCJ2187425.1"/>
    </source>
</evidence>
<dbReference type="InterPro" id="IPR058647">
    <property type="entry name" value="BSH_CzcB-like"/>
</dbReference>
<comment type="similarity">
    <text evidence="1">Belongs to the membrane fusion protein (MFP) (TC 8.A.1) family.</text>
</comment>
<keyword evidence="8" id="KW-1185">Reference proteome</keyword>
<sequence length="399" mass="41269">MNYDTKIEMMGDDVMEATGNPLAEGFDQDRGSSRKIWIIALAAVAAIIGIWFLLHSGGAGEGADTAADQIPVVTVVAPGKTTVAGQIHATGTLAARRAMPVGSVGEGGEVRSVRVEPGDWVEKGQVLAVVDRSVQSQQQASQAAQVSVAQADARLAQANLDRALKLVDRGFISTADVDRLTATRDAAAARVKVAQATLRQLQAQAARLNIVAPEAGLVLTRDVEPGQVVGGGSGVLFRLAKGGQMELLAELSEDDLSSISVGVPARVTPVGSGKSFTGQVWQISPVIDQATRQGTARIALSYNPALRPGGFASAVIDSGTVVAPMLPESAIQNDAKGSFVYVVDAKGVAHRTPVKTGLVTANGIAITSGLTGKEKVVLRAGGFLNDGDKVKPKLVTEDK</sequence>
<evidence type="ECO:0000256" key="1">
    <source>
        <dbReference type="ARBA" id="ARBA00009477"/>
    </source>
</evidence>
<dbReference type="Gene3D" id="2.40.420.20">
    <property type="match status" value="1"/>
</dbReference>
<dbReference type="InterPro" id="IPR058792">
    <property type="entry name" value="Beta-barrel_RND_2"/>
</dbReference>
<dbReference type="InterPro" id="IPR058637">
    <property type="entry name" value="YknX-like_C"/>
</dbReference>
<keyword evidence="3" id="KW-1133">Transmembrane helix</keyword>
<dbReference type="SUPFAM" id="SSF111369">
    <property type="entry name" value="HlyD-like secretion proteins"/>
    <property type="match status" value="1"/>
</dbReference>
<dbReference type="PANTHER" id="PTHR30469:SF15">
    <property type="entry name" value="HLYD FAMILY OF SECRETION PROTEINS"/>
    <property type="match status" value="1"/>
</dbReference>
<feature type="domain" description="YknX-like C-terminal permuted SH3-like" evidence="6">
    <location>
        <begin position="326"/>
        <end position="391"/>
    </location>
</feature>
<dbReference type="PANTHER" id="PTHR30469">
    <property type="entry name" value="MULTIDRUG RESISTANCE PROTEIN MDTA"/>
    <property type="match status" value="1"/>
</dbReference>
<proteinExistence type="inferred from homology"/>
<dbReference type="Pfam" id="PF25989">
    <property type="entry name" value="YknX_C"/>
    <property type="match status" value="1"/>
</dbReference>
<accession>A0ABT0BR40</accession>
<evidence type="ECO:0000259" key="4">
    <source>
        <dbReference type="Pfam" id="PF25954"/>
    </source>
</evidence>
<keyword evidence="3" id="KW-0812">Transmembrane</keyword>
<keyword evidence="2" id="KW-0175">Coiled coil</keyword>